<keyword evidence="3" id="KW-1185">Reference proteome</keyword>
<dbReference type="RefSeq" id="WP_169209938.1">
    <property type="nucleotide sequence ID" value="NZ_JAATNW010000003.1"/>
</dbReference>
<dbReference type="PANTHER" id="PTHR43792">
    <property type="entry name" value="GNAT FAMILY, PUTATIVE (AFU_ORTHOLOGUE AFUA_3G00765)-RELATED-RELATED"/>
    <property type="match status" value="1"/>
</dbReference>
<proteinExistence type="predicted"/>
<evidence type="ECO:0000259" key="1">
    <source>
        <dbReference type="PROSITE" id="PS51186"/>
    </source>
</evidence>
<sequence>MHIEDSKRLTYSFVTEADAEFLWDVDQDESVMKYINGGKTTSRADIDGIFMPRLQAYANRPLGWGIWRVTIKETNQDIGWVLVRPMGFFTATADPENLELGWRFKREFWGNGYATEAALAVRDALADFGITQFSAVANPNNSASIAIMQKMGMTFSHTFHYQDELFDEEVLVYSQHIDSFSHLKK</sequence>
<dbReference type="Proteomes" id="UP000709336">
    <property type="component" value="Unassembled WGS sequence"/>
</dbReference>
<dbReference type="PANTHER" id="PTHR43792:SF1">
    <property type="entry name" value="N-ACETYLTRANSFERASE DOMAIN-CONTAINING PROTEIN"/>
    <property type="match status" value="1"/>
</dbReference>
<reference evidence="2 3" key="1">
    <citation type="submission" date="2020-03" db="EMBL/GenBank/DDBJ databases">
        <title>Alteromonas ponticola sp. nov., isolated from seawater.</title>
        <authorList>
            <person name="Yoon J.-H."/>
            <person name="Kim Y.-O."/>
        </authorList>
    </citation>
    <scope>NUCLEOTIDE SEQUENCE [LARGE SCALE GENOMIC DNA]</scope>
    <source>
        <strain evidence="2 3">MYP5</strain>
    </source>
</reference>
<dbReference type="InterPro" id="IPR000182">
    <property type="entry name" value="GNAT_dom"/>
</dbReference>
<gene>
    <name evidence="2" type="ORF">HCJ96_04910</name>
</gene>
<evidence type="ECO:0000313" key="3">
    <source>
        <dbReference type="Proteomes" id="UP000709336"/>
    </source>
</evidence>
<dbReference type="InterPro" id="IPR016181">
    <property type="entry name" value="Acyl_CoA_acyltransferase"/>
</dbReference>
<dbReference type="Pfam" id="PF13302">
    <property type="entry name" value="Acetyltransf_3"/>
    <property type="match status" value="1"/>
</dbReference>
<dbReference type="PROSITE" id="PS51186">
    <property type="entry name" value="GNAT"/>
    <property type="match status" value="1"/>
</dbReference>
<evidence type="ECO:0000313" key="2">
    <source>
        <dbReference type="EMBL" id="NMH59355.1"/>
    </source>
</evidence>
<feature type="domain" description="N-acetyltransferase" evidence="1">
    <location>
        <begin position="9"/>
        <end position="178"/>
    </location>
</feature>
<dbReference type="SUPFAM" id="SSF55729">
    <property type="entry name" value="Acyl-CoA N-acyltransferases (Nat)"/>
    <property type="match status" value="1"/>
</dbReference>
<protein>
    <submittedName>
        <fullName evidence="2">GNAT family N-acetyltransferase</fullName>
    </submittedName>
</protein>
<name>A0ABX1QYQ7_9ALTE</name>
<accession>A0ABX1QYQ7</accession>
<organism evidence="2 3">
    <name type="scientific">Alteromonas ponticola</name>
    <dbReference type="NCBI Taxonomy" id="2720613"/>
    <lineage>
        <taxon>Bacteria</taxon>
        <taxon>Pseudomonadati</taxon>
        <taxon>Pseudomonadota</taxon>
        <taxon>Gammaproteobacteria</taxon>
        <taxon>Alteromonadales</taxon>
        <taxon>Alteromonadaceae</taxon>
        <taxon>Alteromonas/Salinimonas group</taxon>
        <taxon>Alteromonas</taxon>
    </lineage>
</organism>
<comment type="caution">
    <text evidence="2">The sequence shown here is derived from an EMBL/GenBank/DDBJ whole genome shotgun (WGS) entry which is preliminary data.</text>
</comment>
<dbReference type="EMBL" id="JAATNW010000003">
    <property type="protein sequence ID" value="NMH59355.1"/>
    <property type="molecule type" value="Genomic_DNA"/>
</dbReference>
<dbReference type="InterPro" id="IPR051531">
    <property type="entry name" value="N-acetyltransferase"/>
</dbReference>
<dbReference type="Gene3D" id="3.40.630.30">
    <property type="match status" value="1"/>
</dbReference>